<comment type="similarity">
    <text evidence="3">Belongs to the PTPS family. QueD subfamily.</text>
</comment>
<protein>
    <recommendedName>
        <fullName evidence="5">6-carboxy-5,6,7,8-tetrahydropterin synthase</fullName>
        <ecNumber evidence="4">4.1.2.50</ecNumber>
    </recommendedName>
    <alternativeName>
        <fullName evidence="9">Queuosine biosynthesis protein QueD</fullName>
    </alternativeName>
</protein>
<keyword evidence="6" id="KW-0479">Metal-binding</keyword>
<evidence type="ECO:0000256" key="6">
    <source>
        <dbReference type="ARBA" id="ARBA00022723"/>
    </source>
</evidence>
<dbReference type="AlphaFoldDB" id="A0A7Z0GN24"/>
<comment type="caution">
    <text evidence="11">The sequence shown here is derived from an EMBL/GenBank/DDBJ whole genome shotgun (WGS) entry which is preliminary data.</text>
</comment>
<dbReference type="GO" id="GO:0070497">
    <property type="term" value="F:6-carboxytetrahydropterin synthase activity"/>
    <property type="evidence" value="ECO:0007669"/>
    <property type="project" value="UniProtKB-EC"/>
</dbReference>
<dbReference type="EC" id="4.1.2.50" evidence="4"/>
<reference evidence="11 12" key="1">
    <citation type="submission" date="2020-07" db="EMBL/GenBank/DDBJ databases">
        <title>Sequencing the genomes of 1000 actinobacteria strains.</title>
        <authorList>
            <person name="Klenk H.-P."/>
        </authorList>
    </citation>
    <scope>NUCLEOTIDE SEQUENCE [LARGE SCALE GENOMIC DNA]</scope>
    <source>
        <strain evidence="11 12">DSM 15475</strain>
    </source>
</reference>
<dbReference type="PANTHER" id="PTHR12589:SF7">
    <property type="entry name" value="6-PYRUVOYL TETRAHYDROBIOPTERIN SYNTHASE"/>
    <property type="match status" value="1"/>
</dbReference>
<dbReference type="Proteomes" id="UP000535437">
    <property type="component" value="Unassembled WGS sequence"/>
</dbReference>
<keyword evidence="7" id="KW-0862">Zinc</keyword>
<dbReference type="InterPro" id="IPR038418">
    <property type="entry name" value="6-PTP_synth/QueD_sf"/>
</dbReference>
<comment type="cofactor">
    <cofactor evidence="1">
        <name>Zn(2+)</name>
        <dbReference type="ChEBI" id="CHEBI:29105"/>
    </cofactor>
</comment>
<dbReference type="Gene3D" id="3.30.479.10">
    <property type="entry name" value="6-pyruvoyl tetrahydropterin synthase/QueD"/>
    <property type="match status" value="1"/>
</dbReference>
<comment type="pathway">
    <text evidence="2">Purine metabolism; 7-cyano-7-deazaguanine biosynthesis.</text>
</comment>
<dbReference type="SUPFAM" id="SSF55620">
    <property type="entry name" value="Tetrahydrobiopterin biosynthesis enzymes-like"/>
    <property type="match status" value="1"/>
</dbReference>
<name>A0A7Z0GN24_9MICC</name>
<organism evidence="11 12">
    <name type="scientific">Nesterenkonia xinjiangensis</name>
    <dbReference type="NCBI Taxonomy" id="225327"/>
    <lineage>
        <taxon>Bacteria</taxon>
        <taxon>Bacillati</taxon>
        <taxon>Actinomycetota</taxon>
        <taxon>Actinomycetes</taxon>
        <taxon>Micrococcales</taxon>
        <taxon>Micrococcaceae</taxon>
        <taxon>Nesterenkonia</taxon>
    </lineage>
</organism>
<evidence type="ECO:0000256" key="7">
    <source>
        <dbReference type="ARBA" id="ARBA00022833"/>
    </source>
</evidence>
<evidence type="ECO:0000256" key="10">
    <source>
        <dbReference type="ARBA" id="ARBA00048807"/>
    </source>
</evidence>
<evidence type="ECO:0000256" key="8">
    <source>
        <dbReference type="ARBA" id="ARBA00023239"/>
    </source>
</evidence>
<accession>A0A7Z0GN24</accession>
<dbReference type="InterPro" id="IPR007115">
    <property type="entry name" value="6-PTP_synth/QueD"/>
</dbReference>
<dbReference type="PANTHER" id="PTHR12589">
    <property type="entry name" value="PYRUVOYL TETRAHYDROBIOPTERIN SYNTHASE"/>
    <property type="match status" value="1"/>
</dbReference>
<sequence length="137" mass="15109">MTVSHLSAHMSRFRLTVDDHLMIAHSLDDPFFGPAQRLHGATLHVHATYERPGLDTHGVVMDIGAATDLLAVVLEPLRHQNLDELPAFENKLSTTEVIIAYIAQQLAQSLPEHHGLTAIEIEAGENPRARASVRLEL</sequence>
<keyword evidence="12" id="KW-1185">Reference proteome</keyword>
<gene>
    <name evidence="11" type="ORF">HNR09_002445</name>
</gene>
<keyword evidence="8" id="KW-0456">Lyase</keyword>
<evidence type="ECO:0000256" key="1">
    <source>
        <dbReference type="ARBA" id="ARBA00001947"/>
    </source>
</evidence>
<evidence type="ECO:0000256" key="3">
    <source>
        <dbReference type="ARBA" id="ARBA00008900"/>
    </source>
</evidence>
<evidence type="ECO:0000313" key="12">
    <source>
        <dbReference type="Proteomes" id="UP000535437"/>
    </source>
</evidence>
<dbReference type="RefSeq" id="WP_246348822.1">
    <property type="nucleotide sequence ID" value="NZ_BAAALL010000001.1"/>
</dbReference>
<evidence type="ECO:0000256" key="4">
    <source>
        <dbReference type="ARBA" id="ARBA00012982"/>
    </source>
</evidence>
<dbReference type="Pfam" id="PF01242">
    <property type="entry name" value="PTPS"/>
    <property type="match status" value="1"/>
</dbReference>
<evidence type="ECO:0000256" key="2">
    <source>
        <dbReference type="ARBA" id="ARBA00005061"/>
    </source>
</evidence>
<evidence type="ECO:0000313" key="11">
    <source>
        <dbReference type="EMBL" id="NYJ79034.1"/>
    </source>
</evidence>
<proteinExistence type="inferred from homology"/>
<dbReference type="GO" id="GO:0046872">
    <property type="term" value="F:metal ion binding"/>
    <property type="evidence" value="ECO:0007669"/>
    <property type="project" value="UniProtKB-KW"/>
</dbReference>
<comment type="catalytic activity">
    <reaction evidence="10">
        <text>7,8-dihydroneopterin 3'-triphosphate + H2O = 6-carboxy-5,6,7,8-tetrahydropterin + triphosphate + acetaldehyde + 2 H(+)</text>
        <dbReference type="Rhea" id="RHEA:27966"/>
        <dbReference type="ChEBI" id="CHEBI:15343"/>
        <dbReference type="ChEBI" id="CHEBI:15377"/>
        <dbReference type="ChEBI" id="CHEBI:15378"/>
        <dbReference type="ChEBI" id="CHEBI:18036"/>
        <dbReference type="ChEBI" id="CHEBI:58462"/>
        <dbReference type="ChEBI" id="CHEBI:61032"/>
        <dbReference type="EC" id="4.1.2.50"/>
    </reaction>
</comment>
<dbReference type="UniPathway" id="UPA00391"/>
<dbReference type="EMBL" id="JACCFY010000001">
    <property type="protein sequence ID" value="NYJ79034.1"/>
    <property type="molecule type" value="Genomic_DNA"/>
</dbReference>
<evidence type="ECO:0000256" key="5">
    <source>
        <dbReference type="ARBA" id="ARBA00018141"/>
    </source>
</evidence>
<evidence type="ECO:0000256" key="9">
    <source>
        <dbReference type="ARBA" id="ARBA00031449"/>
    </source>
</evidence>